<dbReference type="GO" id="GO:0055085">
    <property type="term" value="P:transmembrane transport"/>
    <property type="evidence" value="ECO:0007669"/>
    <property type="project" value="InterPro"/>
</dbReference>
<dbReference type="Pfam" id="PF03480">
    <property type="entry name" value="DctP"/>
    <property type="match status" value="1"/>
</dbReference>
<dbReference type="InterPro" id="IPR018389">
    <property type="entry name" value="DctP_fam"/>
</dbReference>
<dbReference type="PANTHER" id="PTHR33376">
    <property type="match status" value="1"/>
</dbReference>
<sequence>MQELLGKKRSKNILGMSKKLLSLLIILILVASAGCSSTNSEPKQEQASIIELRLAHFFPSTHPAETELIQPWIKAIEEATDGQVKITSYPNQTLLNADSIYAGVVDGSADLGLSCFSYTRGRFPVLEVFELPGITYNNSKVASKVAWEGIQELDPPEIQDTKLMMVLTTGPGDLYTKAPVRNLQDLKGMEIRATGLSATTLGALGAVPAAMPQSDAYEALTKGVVKGNLGPVEVLKGWKQAEVTNYITRTPFLYNTLFFITMNLDKWNSLDPEIQKAIEAVNEEYFEKVAIGLWDKQNEDALTYAVDEQGMEIITLSQEETDKWISLVQPIQDEFAARMDAEGNPGQEILDTVKKLAEQFNAEYE</sequence>
<dbReference type="AlphaFoldDB" id="A0A0W8E4P9"/>
<dbReference type="InterPro" id="IPR038404">
    <property type="entry name" value="TRAP_DctP_sf"/>
</dbReference>
<accession>A0A0W8E4P9</accession>
<dbReference type="PANTHER" id="PTHR33376:SF15">
    <property type="entry name" value="BLL6794 PROTEIN"/>
    <property type="match status" value="1"/>
</dbReference>
<dbReference type="NCBIfam" id="NF037995">
    <property type="entry name" value="TRAP_S1"/>
    <property type="match status" value="1"/>
</dbReference>
<dbReference type="SUPFAM" id="SSF53850">
    <property type="entry name" value="Periplasmic binding protein-like II"/>
    <property type="match status" value="1"/>
</dbReference>
<evidence type="ECO:0008006" key="3">
    <source>
        <dbReference type="Google" id="ProtNLM"/>
    </source>
</evidence>
<dbReference type="Gene3D" id="3.40.190.170">
    <property type="entry name" value="Bacterial extracellular solute-binding protein, family 7"/>
    <property type="match status" value="1"/>
</dbReference>
<organism evidence="2">
    <name type="scientific">hydrocarbon metagenome</name>
    <dbReference type="NCBI Taxonomy" id="938273"/>
    <lineage>
        <taxon>unclassified sequences</taxon>
        <taxon>metagenomes</taxon>
        <taxon>ecological metagenomes</taxon>
    </lineage>
</organism>
<dbReference type="PROSITE" id="PS51257">
    <property type="entry name" value="PROKAR_LIPOPROTEIN"/>
    <property type="match status" value="1"/>
</dbReference>
<proteinExistence type="predicted"/>
<evidence type="ECO:0000256" key="1">
    <source>
        <dbReference type="ARBA" id="ARBA00022729"/>
    </source>
</evidence>
<gene>
    <name evidence="2" type="ORF">ASZ90_018965</name>
</gene>
<keyword evidence="1" id="KW-0732">Signal</keyword>
<name>A0A0W8E4P9_9ZZZZ</name>
<dbReference type="CDD" id="cd13665">
    <property type="entry name" value="PBP2_TRAP_Dctp3_4"/>
    <property type="match status" value="1"/>
</dbReference>
<protein>
    <recommendedName>
        <fullName evidence="3">Trap-type c4-dicarboxylate transport system, periplasmic component</fullName>
    </recommendedName>
</protein>
<evidence type="ECO:0000313" key="2">
    <source>
        <dbReference type="EMBL" id="KUG03639.1"/>
    </source>
</evidence>
<dbReference type="EMBL" id="LNQE01001875">
    <property type="protein sequence ID" value="KUG03639.1"/>
    <property type="molecule type" value="Genomic_DNA"/>
</dbReference>
<reference evidence="2" key="1">
    <citation type="journal article" date="2015" name="Proc. Natl. Acad. Sci. U.S.A.">
        <title>Networks of energetic and metabolic interactions define dynamics in microbial communities.</title>
        <authorList>
            <person name="Embree M."/>
            <person name="Liu J.K."/>
            <person name="Al-Bassam M.M."/>
            <person name="Zengler K."/>
        </authorList>
    </citation>
    <scope>NUCLEOTIDE SEQUENCE</scope>
</reference>
<comment type="caution">
    <text evidence="2">The sequence shown here is derived from an EMBL/GenBank/DDBJ whole genome shotgun (WGS) entry which is preliminary data.</text>
</comment>